<sequence length="165" mass="17644">MKEGLAVLGVLNTLQTEAGLLEQVFCGGAPTLSAATLLSIFTVDYSPRGSSRRALEEVAVGNWRDWLILVEDGDAVVQEEGGDSMQVSLEDVLIFASGASAIPAFGFEGTPTVTFLHDNLCGARRLFPEANTCAISIKLPLGHAFDEFCRYMTSGIIQSPTFGRI</sequence>
<comment type="caution">
    <text evidence="5">The sequence shown here is derived from an EMBL/GenBank/DDBJ whole genome shotgun (WGS) entry which is preliminary data.</text>
</comment>
<dbReference type="InterPro" id="IPR000569">
    <property type="entry name" value="HECT_dom"/>
</dbReference>
<dbReference type="EMBL" id="JBIYXZ010002077">
    <property type="protein sequence ID" value="KAL3054887.1"/>
    <property type="molecule type" value="Genomic_DNA"/>
</dbReference>
<gene>
    <name evidence="5" type="ORF">OYC64_017751</name>
</gene>
<dbReference type="Gene3D" id="3.30.2410.10">
    <property type="entry name" value="Hect, E3 ligase catalytic domain"/>
    <property type="match status" value="1"/>
</dbReference>
<keyword evidence="6" id="KW-1185">Reference proteome</keyword>
<evidence type="ECO:0000256" key="2">
    <source>
        <dbReference type="ARBA" id="ARBA00022786"/>
    </source>
</evidence>
<evidence type="ECO:0000256" key="1">
    <source>
        <dbReference type="ARBA" id="ARBA00022679"/>
    </source>
</evidence>
<accession>A0ABD2GLY0</accession>
<dbReference type="PROSITE" id="PS50237">
    <property type="entry name" value="HECT"/>
    <property type="match status" value="1"/>
</dbReference>
<keyword evidence="1" id="KW-0808">Transferase</keyword>
<dbReference type="GO" id="GO:0016740">
    <property type="term" value="F:transferase activity"/>
    <property type="evidence" value="ECO:0007669"/>
    <property type="project" value="UniProtKB-KW"/>
</dbReference>
<name>A0ABD2GLY0_PAGBO</name>
<evidence type="ECO:0000313" key="5">
    <source>
        <dbReference type="EMBL" id="KAL3054887.1"/>
    </source>
</evidence>
<dbReference type="SUPFAM" id="SSF56204">
    <property type="entry name" value="Hect, E3 ligase catalytic domain"/>
    <property type="match status" value="1"/>
</dbReference>
<proteinExistence type="predicted"/>
<dbReference type="InterPro" id="IPR035983">
    <property type="entry name" value="Hect_E3_ubiquitin_ligase"/>
</dbReference>
<dbReference type="Proteomes" id="UP001619887">
    <property type="component" value="Unassembled WGS sequence"/>
</dbReference>
<protein>
    <recommendedName>
        <fullName evidence="4">HECT domain-containing protein</fullName>
    </recommendedName>
</protein>
<evidence type="ECO:0000256" key="3">
    <source>
        <dbReference type="PROSITE-ProRule" id="PRU00104"/>
    </source>
</evidence>
<keyword evidence="2 3" id="KW-0833">Ubl conjugation pathway</keyword>
<organism evidence="5 6">
    <name type="scientific">Pagothenia borchgrevinki</name>
    <name type="common">Bald rockcod</name>
    <name type="synonym">Trematomus borchgrevinki</name>
    <dbReference type="NCBI Taxonomy" id="8213"/>
    <lineage>
        <taxon>Eukaryota</taxon>
        <taxon>Metazoa</taxon>
        <taxon>Chordata</taxon>
        <taxon>Craniata</taxon>
        <taxon>Vertebrata</taxon>
        <taxon>Euteleostomi</taxon>
        <taxon>Actinopterygii</taxon>
        <taxon>Neopterygii</taxon>
        <taxon>Teleostei</taxon>
        <taxon>Neoteleostei</taxon>
        <taxon>Acanthomorphata</taxon>
        <taxon>Eupercaria</taxon>
        <taxon>Perciformes</taxon>
        <taxon>Notothenioidei</taxon>
        <taxon>Nototheniidae</taxon>
        <taxon>Pagothenia</taxon>
    </lineage>
</organism>
<reference evidence="5 6" key="1">
    <citation type="journal article" date="2022" name="G3 (Bethesda)">
        <title>Evaluating Illumina-, Nanopore-, and PacBio-based genome assembly strategies with the bald notothen, Trematomus borchgrevinki.</title>
        <authorList>
            <person name="Rayamajhi N."/>
            <person name="Cheng C.C."/>
            <person name="Catchen J.M."/>
        </authorList>
    </citation>
    <scope>NUCLEOTIDE SEQUENCE [LARGE SCALE GENOMIC DNA]</scope>
    <source>
        <strain evidence="5">AGRC-2024</strain>
    </source>
</reference>
<evidence type="ECO:0000259" key="4">
    <source>
        <dbReference type="PROSITE" id="PS50237"/>
    </source>
</evidence>
<dbReference type="AlphaFoldDB" id="A0ABD2GLY0"/>
<feature type="domain" description="HECT" evidence="4">
    <location>
        <begin position="92"/>
        <end position="165"/>
    </location>
</feature>
<reference evidence="5 6" key="2">
    <citation type="journal article" date="2024" name="G3 (Bethesda)">
        <title>The genome of the cryopelagic Antarctic bald notothen, Trematomus borchgrevinki.</title>
        <authorList>
            <person name="Rayamajhi N."/>
            <person name="Rivera-Colon A.G."/>
            <person name="Minhas B.F."/>
            <person name="Cheng C.C."/>
            <person name="Catchen J.M."/>
        </authorList>
    </citation>
    <scope>NUCLEOTIDE SEQUENCE [LARGE SCALE GENOMIC DNA]</scope>
    <source>
        <strain evidence="5">AGRC-2024</strain>
    </source>
</reference>
<feature type="active site" description="Glycyl thioester intermediate" evidence="3">
    <location>
        <position position="133"/>
    </location>
</feature>
<evidence type="ECO:0000313" key="6">
    <source>
        <dbReference type="Proteomes" id="UP001619887"/>
    </source>
</evidence>